<dbReference type="SUPFAM" id="SSF47954">
    <property type="entry name" value="Cyclin-like"/>
    <property type="match status" value="2"/>
</dbReference>
<reference evidence="6" key="1">
    <citation type="submission" date="2006-10" db="EMBL/GenBank/DDBJ databases">
        <authorList>
            <person name="Amadeo P."/>
            <person name="Zhao Q."/>
            <person name="Wortman J."/>
            <person name="Fraser-Liggett C."/>
            <person name="Carlton J."/>
        </authorList>
    </citation>
    <scope>NUCLEOTIDE SEQUENCE</scope>
    <source>
        <strain evidence="6">G3</strain>
    </source>
</reference>
<protein>
    <submittedName>
        <fullName evidence="6">Cyclin, N-terminal domain containing protein</fullName>
    </submittedName>
</protein>
<dbReference type="InParanoid" id="A2DQ77"/>
<dbReference type="Pfam" id="PF02984">
    <property type="entry name" value="Cyclin_C"/>
    <property type="match status" value="1"/>
</dbReference>
<dbReference type="SMART" id="SM01332">
    <property type="entry name" value="Cyclin_C"/>
    <property type="match status" value="1"/>
</dbReference>
<sequence length="372" mass="43005">MNAFCIRLIISSWMKSFFFKIHKGSDQPKIAETNSHNKGRPRPFSRINNGNQHEKLRSSIPPEIFDDQEEVPDEIDMVLSDGNRKNSYSEENDDSQINKGKFVHIEIPIGDPEDSQDVTDYEHIIYRTMRERELRFPNCLVKSELTPKQRGILIDWIDRIHYKAQLNTRTLYRAIGLFDRALNLTDINSENMQVFGCAALLIASKMEDIIPIQVEIAVNCAKNAFTKDELRKKEMQLANIVDFDFAFPTPYFFLGILLRISGQTQESMLFARYVMEVCMTCSNFIDVRPSAVASTSIVITRVYYGEVPWNEKLEGYTGYSLENLSEHIKDAYEILTMPDREESKFIRLKYSTPPFLGVSKFEIPDSITELFV</sequence>
<dbReference type="GO" id="GO:0000082">
    <property type="term" value="P:G1/S transition of mitotic cell cycle"/>
    <property type="evidence" value="ECO:0000318"/>
    <property type="project" value="GO_Central"/>
</dbReference>
<keyword evidence="7" id="KW-1185">Reference proteome</keyword>
<evidence type="ECO:0000313" key="6">
    <source>
        <dbReference type="EMBL" id="EAY17504.1"/>
    </source>
</evidence>
<dbReference type="OrthoDB" id="5590282at2759"/>
<dbReference type="GO" id="GO:0016538">
    <property type="term" value="F:cyclin-dependent protein serine/threonine kinase regulator activity"/>
    <property type="evidence" value="ECO:0000318"/>
    <property type="project" value="GO_Central"/>
</dbReference>
<dbReference type="eggNOG" id="KOG0653">
    <property type="taxonomic scope" value="Eukaryota"/>
</dbReference>
<accession>A2DQ77</accession>
<dbReference type="EMBL" id="DS113230">
    <property type="protein sequence ID" value="EAY17504.1"/>
    <property type="molecule type" value="Genomic_DNA"/>
</dbReference>
<gene>
    <name evidence="6" type="ORF">TVAG_494460</name>
</gene>
<dbReference type="InterPro" id="IPR004367">
    <property type="entry name" value="Cyclin_C-dom"/>
</dbReference>
<feature type="domain" description="Cyclin-like" evidence="4">
    <location>
        <begin position="252"/>
        <end position="333"/>
    </location>
</feature>
<feature type="domain" description="Cyclin C-terminal" evidence="5">
    <location>
        <begin position="248"/>
        <end position="364"/>
    </location>
</feature>
<evidence type="ECO:0000313" key="7">
    <source>
        <dbReference type="Proteomes" id="UP000001542"/>
    </source>
</evidence>
<evidence type="ECO:0000256" key="3">
    <source>
        <dbReference type="SAM" id="MobiDB-lite"/>
    </source>
</evidence>
<dbReference type="SMART" id="SM00385">
    <property type="entry name" value="CYCLIN"/>
    <property type="match status" value="2"/>
</dbReference>
<dbReference type="PANTHER" id="PTHR10177">
    <property type="entry name" value="CYCLINS"/>
    <property type="match status" value="1"/>
</dbReference>
<dbReference type="Proteomes" id="UP000001542">
    <property type="component" value="Unassembled WGS sequence"/>
</dbReference>
<dbReference type="InterPro" id="IPR013763">
    <property type="entry name" value="Cyclin-like_dom"/>
</dbReference>
<reference evidence="6" key="2">
    <citation type="journal article" date="2007" name="Science">
        <title>Draft genome sequence of the sexually transmitted pathogen Trichomonas vaginalis.</title>
        <authorList>
            <person name="Carlton J.M."/>
            <person name="Hirt R.P."/>
            <person name="Silva J.C."/>
            <person name="Delcher A.L."/>
            <person name="Schatz M."/>
            <person name="Zhao Q."/>
            <person name="Wortman J.R."/>
            <person name="Bidwell S.L."/>
            <person name="Alsmark U.C.M."/>
            <person name="Besteiro S."/>
            <person name="Sicheritz-Ponten T."/>
            <person name="Noel C.J."/>
            <person name="Dacks J.B."/>
            <person name="Foster P.G."/>
            <person name="Simillion C."/>
            <person name="Van de Peer Y."/>
            <person name="Miranda-Saavedra D."/>
            <person name="Barton G.J."/>
            <person name="Westrop G.D."/>
            <person name="Mueller S."/>
            <person name="Dessi D."/>
            <person name="Fiori P.L."/>
            <person name="Ren Q."/>
            <person name="Paulsen I."/>
            <person name="Zhang H."/>
            <person name="Bastida-Corcuera F.D."/>
            <person name="Simoes-Barbosa A."/>
            <person name="Brown M.T."/>
            <person name="Hayes R.D."/>
            <person name="Mukherjee M."/>
            <person name="Okumura C.Y."/>
            <person name="Schneider R."/>
            <person name="Smith A.J."/>
            <person name="Vanacova S."/>
            <person name="Villalvazo M."/>
            <person name="Haas B.J."/>
            <person name="Pertea M."/>
            <person name="Feldblyum T.V."/>
            <person name="Utterback T.R."/>
            <person name="Shu C.L."/>
            <person name="Osoegawa K."/>
            <person name="de Jong P.J."/>
            <person name="Hrdy I."/>
            <person name="Horvathova L."/>
            <person name="Zubacova Z."/>
            <person name="Dolezal P."/>
            <person name="Malik S.B."/>
            <person name="Logsdon J.M. Jr."/>
            <person name="Henze K."/>
            <person name="Gupta A."/>
            <person name="Wang C.C."/>
            <person name="Dunne R.L."/>
            <person name="Upcroft J.A."/>
            <person name="Upcroft P."/>
            <person name="White O."/>
            <person name="Salzberg S.L."/>
            <person name="Tang P."/>
            <person name="Chiu C.-H."/>
            <person name="Lee Y.-S."/>
            <person name="Embley T.M."/>
            <person name="Coombs G.H."/>
            <person name="Mottram J.C."/>
            <person name="Tachezy J."/>
            <person name="Fraser-Liggett C.M."/>
            <person name="Johnson P.J."/>
        </authorList>
    </citation>
    <scope>NUCLEOTIDE SEQUENCE [LARGE SCALE GENOMIC DNA]</scope>
    <source>
        <strain evidence="6">G3</strain>
    </source>
</reference>
<evidence type="ECO:0000256" key="2">
    <source>
        <dbReference type="RuleBase" id="RU000383"/>
    </source>
</evidence>
<dbReference type="SMR" id="A2DQ77"/>
<dbReference type="InterPro" id="IPR039361">
    <property type="entry name" value="Cyclin"/>
</dbReference>
<name>A2DQ77_TRIV3</name>
<dbReference type="InterPro" id="IPR036915">
    <property type="entry name" value="Cyclin-like_sf"/>
</dbReference>
<dbReference type="FunFam" id="1.10.472.10:FF:000142">
    <property type="entry name" value="Cyclin, N-terminal domain containing protein"/>
    <property type="match status" value="1"/>
</dbReference>
<dbReference type="Gene3D" id="1.10.472.10">
    <property type="entry name" value="Cyclin-like"/>
    <property type="match status" value="2"/>
</dbReference>
<dbReference type="STRING" id="5722.A2DQ77"/>
<evidence type="ECO:0000259" key="5">
    <source>
        <dbReference type="SMART" id="SM01332"/>
    </source>
</evidence>
<organism evidence="6 7">
    <name type="scientific">Trichomonas vaginalis (strain ATCC PRA-98 / G3)</name>
    <dbReference type="NCBI Taxonomy" id="412133"/>
    <lineage>
        <taxon>Eukaryota</taxon>
        <taxon>Metamonada</taxon>
        <taxon>Parabasalia</taxon>
        <taxon>Trichomonadida</taxon>
        <taxon>Trichomonadidae</taxon>
        <taxon>Trichomonas</taxon>
    </lineage>
</organism>
<dbReference type="AlphaFoldDB" id="A2DQ77"/>
<proteinExistence type="inferred from homology"/>
<feature type="domain" description="Cyclin-like" evidence="4">
    <location>
        <begin position="155"/>
        <end position="239"/>
    </location>
</feature>
<keyword evidence="1 2" id="KW-0195">Cyclin</keyword>
<dbReference type="KEGG" id="tva:4775521"/>
<dbReference type="OMA" id="ENPQMVN"/>
<dbReference type="InterPro" id="IPR006671">
    <property type="entry name" value="Cyclin_N"/>
</dbReference>
<evidence type="ECO:0000256" key="1">
    <source>
        <dbReference type="ARBA" id="ARBA00023127"/>
    </source>
</evidence>
<dbReference type="GO" id="GO:0005634">
    <property type="term" value="C:nucleus"/>
    <property type="evidence" value="ECO:0000318"/>
    <property type="project" value="GO_Central"/>
</dbReference>
<dbReference type="VEuPathDB" id="TrichDB:TVAG_494460"/>
<comment type="similarity">
    <text evidence="2">Belongs to the cyclin family.</text>
</comment>
<dbReference type="GO" id="GO:0000307">
    <property type="term" value="C:cyclin-dependent protein kinase holoenzyme complex"/>
    <property type="evidence" value="ECO:0000318"/>
    <property type="project" value="GO_Central"/>
</dbReference>
<dbReference type="Pfam" id="PF00134">
    <property type="entry name" value="Cyclin_N"/>
    <property type="match status" value="1"/>
</dbReference>
<dbReference type="GO" id="GO:0005737">
    <property type="term" value="C:cytoplasm"/>
    <property type="evidence" value="ECO:0000318"/>
    <property type="project" value="GO_Central"/>
</dbReference>
<evidence type="ECO:0000259" key="4">
    <source>
        <dbReference type="SMART" id="SM00385"/>
    </source>
</evidence>
<dbReference type="VEuPathDB" id="TrichDB:TVAGG3_0385620"/>
<feature type="region of interest" description="Disordered" evidence="3">
    <location>
        <begin position="28"/>
        <end position="55"/>
    </location>
</feature>
<dbReference type="RefSeq" id="XP_001329639.1">
    <property type="nucleotide sequence ID" value="XM_001329604.1"/>
</dbReference>